<sequence length="153" mass="17526">MQELSGYWEGYFIYGLGFELPFFGERVKINAQLTFEDSEIIGTLTEEKGPFSTGKTVAINGYVEDFLISLEVQYSTNPVILEDGFTTEEIEHDFTINYNGTINFQKKAMNGLWYMENEIESHLDLEIPPAEGLWVLKKVKKPQSNFDYSLLGL</sequence>
<keyword evidence="2" id="KW-1185">Reference proteome</keyword>
<accession>A0ABX5Q0W5</accession>
<proteinExistence type="predicted"/>
<protein>
    <recommendedName>
        <fullName evidence="3">Lipocalin-like domain-containing protein</fullName>
    </recommendedName>
</protein>
<dbReference type="EMBL" id="QKZR01000001">
    <property type="protein sequence ID" value="PZX43468.1"/>
    <property type="molecule type" value="Genomic_DNA"/>
</dbReference>
<dbReference type="Proteomes" id="UP000248584">
    <property type="component" value="Unassembled WGS sequence"/>
</dbReference>
<name>A0ABX5Q0W5_9FLAO</name>
<reference evidence="1 2" key="1">
    <citation type="submission" date="2018-06" db="EMBL/GenBank/DDBJ databases">
        <title>Genomic Encyclopedia of Archaeal and Bacterial Type Strains, Phase II (KMG-II): from individual species to whole genera.</title>
        <authorList>
            <person name="Goeker M."/>
        </authorList>
    </citation>
    <scope>NUCLEOTIDE SEQUENCE [LARGE SCALE GENOMIC DNA]</scope>
    <source>
        <strain evidence="1 2">DSM 17205</strain>
    </source>
</reference>
<evidence type="ECO:0000313" key="2">
    <source>
        <dbReference type="Proteomes" id="UP000248584"/>
    </source>
</evidence>
<comment type="caution">
    <text evidence="1">The sequence shown here is derived from an EMBL/GenBank/DDBJ whole genome shotgun (WGS) entry which is preliminary data.</text>
</comment>
<organism evidence="1 2">
    <name type="scientific">Nonlabens dokdonensis</name>
    <dbReference type="NCBI Taxonomy" id="328515"/>
    <lineage>
        <taxon>Bacteria</taxon>
        <taxon>Pseudomonadati</taxon>
        <taxon>Bacteroidota</taxon>
        <taxon>Flavobacteriia</taxon>
        <taxon>Flavobacteriales</taxon>
        <taxon>Flavobacteriaceae</taxon>
        <taxon>Nonlabens</taxon>
    </lineage>
</organism>
<evidence type="ECO:0008006" key="3">
    <source>
        <dbReference type="Google" id="ProtNLM"/>
    </source>
</evidence>
<gene>
    <name evidence="1" type="ORF">LX97_00468</name>
</gene>
<evidence type="ECO:0000313" key="1">
    <source>
        <dbReference type="EMBL" id="PZX43468.1"/>
    </source>
</evidence>
<dbReference type="RefSeq" id="WP_015361284.1">
    <property type="nucleotide sequence ID" value="NZ_QKZR01000001.1"/>
</dbReference>